<dbReference type="Gene3D" id="3.30.450.20">
    <property type="entry name" value="PAS domain"/>
    <property type="match status" value="2"/>
</dbReference>
<dbReference type="EMBL" id="FXUL01000003">
    <property type="protein sequence ID" value="SMP53017.1"/>
    <property type="molecule type" value="Genomic_DNA"/>
</dbReference>
<evidence type="ECO:0000313" key="3">
    <source>
        <dbReference type="EMBL" id="SMP53017.1"/>
    </source>
</evidence>
<organism evidence="3 4">
    <name type="scientific">Noviherbaspirillum suwonense</name>
    <dbReference type="NCBI Taxonomy" id="1224511"/>
    <lineage>
        <taxon>Bacteria</taxon>
        <taxon>Pseudomonadati</taxon>
        <taxon>Pseudomonadota</taxon>
        <taxon>Betaproteobacteria</taxon>
        <taxon>Burkholderiales</taxon>
        <taxon>Oxalobacteraceae</taxon>
        <taxon>Noviherbaspirillum</taxon>
    </lineage>
</organism>
<dbReference type="InterPro" id="IPR035965">
    <property type="entry name" value="PAS-like_dom_sf"/>
</dbReference>
<feature type="domain" description="GGDEF" evidence="2">
    <location>
        <begin position="291"/>
        <end position="424"/>
    </location>
</feature>
<dbReference type="PANTHER" id="PTHR44757">
    <property type="entry name" value="DIGUANYLATE CYCLASE DGCP"/>
    <property type="match status" value="1"/>
</dbReference>
<dbReference type="SMART" id="SM00267">
    <property type="entry name" value="GGDEF"/>
    <property type="match status" value="1"/>
</dbReference>
<feature type="domain" description="PAS" evidence="1">
    <location>
        <begin position="129"/>
        <end position="174"/>
    </location>
</feature>
<dbReference type="Gene3D" id="3.30.70.270">
    <property type="match status" value="1"/>
</dbReference>
<dbReference type="Proteomes" id="UP001158049">
    <property type="component" value="Unassembled WGS sequence"/>
</dbReference>
<protein>
    <submittedName>
        <fullName evidence="3">PAS domain S-box-containing protein/diguanylate cyclase (GGDEF) domain-containing protein</fullName>
    </submittedName>
</protein>
<dbReference type="InterPro" id="IPR043128">
    <property type="entry name" value="Rev_trsase/Diguanyl_cyclase"/>
</dbReference>
<gene>
    <name evidence="3" type="ORF">SAMN06295970_103228</name>
</gene>
<sequence>MEEEYEALLQFLYLVPVGVVQFAPDGTIGMLNPLCAQLLMPLSSHGGLDNLFDALEQVAPELRNMANNFMATHGTICEGQRVQLSAGIPGKMDARMLSVSLFRLDGKRLMAVITDITQVVKRERQLKQSEAWFNAVLTGVTDYALMSLDKSGRVEAWNQSIARVTGHTERTVTGCELTLFFSPGSITSDRVADRLREADANGWSLDNGWCVRADGSRFWANTMIAPLARDDDMPEEEKGYALIVRDITDKREAGDSVMRASACDFLTGIANRRTFFEAAELELERWRRFPRPLSLIAIDADFFKNINDTWGHAAGDDVLRNLALTLAANVREIDVVARMGGEEFAALLPSTDLDGALRLAERFRVAVEGQRVRSGNDEIGYTVSIGVASMGPGITGVDQLMKLADRSLYAAKKAGRNCIRHQHADHPLPALQAAAPEPASD</sequence>
<name>A0ABY1PZW6_9BURK</name>
<dbReference type="SUPFAM" id="SSF55785">
    <property type="entry name" value="PYP-like sensor domain (PAS domain)"/>
    <property type="match status" value="1"/>
</dbReference>
<keyword evidence="4" id="KW-1185">Reference proteome</keyword>
<dbReference type="Pfam" id="PF13426">
    <property type="entry name" value="PAS_9"/>
    <property type="match status" value="1"/>
</dbReference>
<dbReference type="PROSITE" id="PS50887">
    <property type="entry name" value="GGDEF"/>
    <property type="match status" value="1"/>
</dbReference>
<comment type="caution">
    <text evidence="3">The sequence shown here is derived from an EMBL/GenBank/DDBJ whole genome shotgun (WGS) entry which is preliminary data.</text>
</comment>
<dbReference type="RefSeq" id="WP_283441575.1">
    <property type="nucleotide sequence ID" value="NZ_FXUL01000003.1"/>
</dbReference>
<dbReference type="SUPFAM" id="SSF55073">
    <property type="entry name" value="Nucleotide cyclase"/>
    <property type="match status" value="1"/>
</dbReference>
<evidence type="ECO:0000313" key="4">
    <source>
        <dbReference type="Proteomes" id="UP001158049"/>
    </source>
</evidence>
<dbReference type="PROSITE" id="PS50112">
    <property type="entry name" value="PAS"/>
    <property type="match status" value="1"/>
</dbReference>
<dbReference type="Pfam" id="PF00990">
    <property type="entry name" value="GGDEF"/>
    <property type="match status" value="1"/>
</dbReference>
<evidence type="ECO:0000259" key="2">
    <source>
        <dbReference type="PROSITE" id="PS50887"/>
    </source>
</evidence>
<proteinExistence type="predicted"/>
<dbReference type="InterPro" id="IPR029787">
    <property type="entry name" value="Nucleotide_cyclase"/>
</dbReference>
<accession>A0ABY1PZW6</accession>
<dbReference type="InterPro" id="IPR000014">
    <property type="entry name" value="PAS"/>
</dbReference>
<dbReference type="PANTHER" id="PTHR44757:SF2">
    <property type="entry name" value="BIOFILM ARCHITECTURE MAINTENANCE PROTEIN MBAA"/>
    <property type="match status" value="1"/>
</dbReference>
<dbReference type="CDD" id="cd01949">
    <property type="entry name" value="GGDEF"/>
    <property type="match status" value="1"/>
</dbReference>
<dbReference type="InterPro" id="IPR000160">
    <property type="entry name" value="GGDEF_dom"/>
</dbReference>
<dbReference type="CDD" id="cd00130">
    <property type="entry name" value="PAS"/>
    <property type="match status" value="1"/>
</dbReference>
<dbReference type="InterPro" id="IPR052155">
    <property type="entry name" value="Biofilm_reg_signaling"/>
</dbReference>
<dbReference type="NCBIfam" id="TIGR00229">
    <property type="entry name" value="sensory_box"/>
    <property type="match status" value="1"/>
</dbReference>
<dbReference type="NCBIfam" id="TIGR00254">
    <property type="entry name" value="GGDEF"/>
    <property type="match status" value="1"/>
</dbReference>
<reference evidence="3 4" key="1">
    <citation type="submission" date="2017-05" db="EMBL/GenBank/DDBJ databases">
        <authorList>
            <person name="Varghese N."/>
            <person name="Submissions S."/>
        </authorList>
    </citation>
    <scope>NUCLEOTIDE SEQUENCE [LARGE SCALE GENOMIC DNA]</scope>
    <source>
        <strain evidence="3 4">DSM 26001</strain>
    </source>
</reference>
<evidence type="ECO:0000259" key="1">
    <source>
        <dbReference type="PROSITE" id="PS50112"/>
    </source>
</evidence>